<dbReference type="AlphaFoldDB" id="A0A4P6V4F6"/>
<evidence type="ECO:0000259" key="5">
    <source>
        <dbReference type="Pfam" id="PF07940"/>
    </source>
</evidence>
<evidence type="ECO:0000256" key="4">
    <source>
        <dbReference type="ARBA" id="ARBA00023239"/>
    </source>
</evidence>
<proteinExistence type="predicted"/>
<evidence type="ECO:0000313" key="6">
    <source>
        <dbReference type="EMBL" id="QBK32155.1"/>
    </source>
</evidence>
<dbReference type="EMBL" id="CP036532">
    <property type="protein sequence ID" value="QBK32155.1"/>
    <property type="molecule type" value="Genomic_DNA"/>
</dbReference>
<dbReference type="Proteomes" id="UP000293719">
    <property type="component" value="Chromosome"/>
</dbReference>
<evidence type="ECO:0000313" key="7">
    <source>
        <dbReference type="Proteomes" id="UP000293719"/>
    </source>
</evidence>
<dbReference type="Pfam" id="PF07940">
    <property type="entry name" value="Hepar_II_III_C"/>
    <property type="match status" value="1"/>
</dbReference>
<keyword evidence="2" id="KW-0732">Signal</keyword>
<evidence type="ECO:0000256" key="2">
    <source>
        <dbReference type="ARBA" id="ARBA00022729"/>
    </source>
</evidence>
<organism evidence="6 7">
    <name type="scientific">Roseitalea porphyridii</name>
    <dbReference type="NCBI Taxonomy" id="1852022"/>
    <lineage>
        <taxon>Bacteria</taxon>
        <taxon>Pseudomonadati</taxon>
        <taxon>Pseudomonadota</taxon>
        <taxon>Alphaproteobacteria</taxon>
        <taxon>Hyphomicrobiales</taxon>
        <taxon>Ahrensiaceae</taxon>
        <taxon>Roseitalea</taxon>
    </lineage>
</organism>
<reference evidence="6 7" key="1">
    <citation type="journal article" date="2017" name="Int. J. Syst. Evol. Microbiol.">
        <title>Roseitalea porphyridii gen. nov., sp. nov., isolated from a red alga, and reclassification of Hoeflea suaedae Chung et al. 2013 as Pseudohoeflea suaedae gen. nov., comb. nov.</title>
        <authorList>
            <person name="Hyeon J.W."/>
            <person name="Jeong S.E."/>
            <person name="Baek K."/>
            <person name="Jeon C.O."/>
        </authorList>
    </citation>
    <scope>NUCLEOTIDE SEQUENCE [LARGE SCALE GENOMIC DNA]</scope>
    <source>
        <strain evidence="6 7">MA7-20</strain>
    </source>
</reference>
<dbReference type="OrthoDB" id="9787373at2"/>
<dbReference type="PANTHER" id="PTHR39210">
    <property type="entry name" value="HEPARIN-SULFATE LYASE"/>
    <property type="match status" value="1"/>
</dbReference>
<keyword evidence="3" id="KW-0574">Periplasm</keyword>
<dbReference type="InterPro" id="IPR008929">
    <property type="entry name" value="Chondroitin_lyas"/>
</dbReference>
<accession>A0A4P6V4F6</accession>
<sequence length="553" mass="61680">MGVSLGLYWQRFRYWLQAGSVSNWRLVGPVPARLLLSPSCLRPSDPLLARDFYQGRFTFAGRTVEAGSRSPFLAEPPSAAWHGELHGFRWIRHLAHAGTDLSASQARALIDDWILEHGKRLRDPAYDLPITASRIVSWLQHARFVLRNSDHAFYRRFMMSLARQVRYLRKAVRAQPESIDTLHAVIALAIASLALPTRERRRQRTARLLETMLKRQILPDGGHVTRNPAHLPELLADLLPLAQCYLAASRAVPPELVRAIDRMFPRLRAMRHVDGHLALFHGAGFSKTDLIAAVLRLDQTEGGSGARAVQSGYYRLEAGETVVIADTGTIPTGIDGTDCHASALAFEMSSRRSRIVVNLGTDRLQRSEYGPIARATAAHSTLSIGDASSARFRRFSGAPRRSRWRPTARPGPIGVDDWRNGEMTGFTASHDGYLRPFGLIHERGIAVAPDGRRVDGFDQLRPPSRRRRAPVEALLRFHLHPAVRVEPTRVENTFVLHVDGDRWAFRAVGAPASVEQSLYLAAVAGPAPTAQIVVTMAWPDVERVSWRFERLGD</sequence>
<dbReference type="KEGG" id="rpod:E0E05_17130"/>
<dbReference type="GO" id="GO:0016829">
    <property type="term" value="F:lyase activity"/>
    <property type="evidence" value="ECO:0007669"/>
    <property type="project" value="UniProtKB-KW"/>
</dbReference>
<dbReference type="PANTHER" id="PTHR39210:SF1">
    <property type="entry name" value="HEPARIN-SULFATE LYASE"/>
    <property type="match status" value="1"/>
</dbReference>
<comment type="subcellular location">
    <subcellularLocation>
        <location evidence="1">Periplasm</location>
    </subcellularLocation>
</comment>
<dbReference type="Gene3D" id="1.50.10.100">
    <property type="entry name" value="Chondroitin AC/alginate lyase"/>
    <property type="match status" value="1"/>
</dbReference>
<name>A0A4P6V4F6_9HYPH</name>
<protein>
    <submittedName>
        <fullName evidence="6">Heparinase</fullName>
    </submittedName>
</protein>
<evidence type="ECO:0000256" key="3">
    <source>
        <dbReference type="ARBA" id="ARBA00022764"/>
    </source>
</evidence>
<dbReference type="RefSeq" id="WP_131617798.1">
    <property type="nucleotide sequence ID" value="NZ_CP036532.1"/>
</dbReference>
<dbReference type="InterPro" id="IPR012480">
    <property type="entry name" value="Hepar_II_III_C"/>
</dbReference>
<evidence type="ECO:0000256" key="1">
    <source>
        <dbReference type="ARBA" id="ARBA00004418"/>
    </source>
</evidence>
<gene>
    <name evidence="6" type="ORF">E0E05_17130</name>
</gene>
<dbReference type="GO" id="GO:0042597">
    <property type="term" value="C:periplasmic space"/>
    <property type="evidence" value="ECO:0007669"/>
    <property type="project" value="UniProtKB-SubCell"/>
</dbReference>
<keyword evidence="4" id="KW-0456">Lyase</keyword>
<feature type="domain" description="Heparinase II/III-like C-terminal" evidence="5">
    <location>
        <begin position="304"/>
        <end position="537"/>
    </location>
</feature>
<keyword evidence="7" id="KW-1185">Reference proteome</keyword>
<dbReference type="GeneID" id="90769028"/>
<dbReference type="Gene3D" id="2.70.98.70">
    <property type="match status" value="1"/>
</dbReference>